<feature type="compositionally biased region" description="Polar residues" evidence="1">
    <location>
        <begin position="54"/>
        <end position="73"/>
    </location>
</feature>
<organism evidence="2 3">
    <name type="scientific">Paragonimus westermani</name>
    <dbReference type="NCBI Taxonomy" id="34504"/>
    <lineage>
        <taxon>Eukaryota</taxon>
        <taxon>Metazoa</taxon>
        <taxon>Spiralia</taxon>
        <taxon>Lophotrochozoa</taxon>
        <taxon>Platyhelminthes</taxon>
        <taxon>Trematoda</taxon>
        <taxon>Digenea</taxon>
        <taxon>Plagiorchiida</taxon>
        <taxon>Troglotremata</taxon>
        <taxon>Troglotrematidae</taxon>
        <taxon>Paragonimus</taxon>
    </lineage>
</organism>
<dbReference type="OrthoDB" id="5793009at2759"/>
<evidence type="ECO:0000313" key="2">
    <source>
        <dbReference type="EMBL" id="KAF8563685.1"/>
    </source>
</evidence>
<feature type="region of interest" description="Disordered" evidence="1">
    <location>
        <begin position="38"/>
        <end position="134"/>
    </location>
</feature>
<gene>
    <name evidence="2" type="ORF">P879_11386</name>
</gene>
<dbReference type="Proteomes" id="UP000699462">
    <property type="component" value="Unassembled WGS sequence"/>
</dbReference>
<evidence type="ECO:0000256" key="1">
    <source>
        <dbReference type="SAM" id="MobiDB-lite"/>
    </source>
</evidence>
<reference evidence="2 3" key="1">
    <citation type="submission" date="2019-07" db="EMBL/GenBank/DDBJ databases">
        <title>Annotation for the trematode Paragonimus westermani.</title>
        <authorList>
            <person name="Choi Y.-J."/>
        </authorList>
    </citation>
    <scope>NUCLEOTIDE SEQUENCE [LARGE SCALE GENOMIC DNA]</scope>
    <source>
        <strain evidence="2">180907_Pwestermani</strain>
    </source>
</reference>
<sequence length="175" mass="19653">MAVILTGRNSRCRGASYDTSAMTTCNLVNGITRETSLINEQRLGEKPTIGSDCRQPSQTKSGYPNHQHQTKNVQPKLHFDGDQQGTVKNRSDECSESDAATVHSRHTLERPQSSTDKRERHKPLPFTPEPTESEIAQRIEEAQSSGLSCYIHEDTVDDIMFEASVKNRAPLEMFY</sequence>
<proteinExistence type="predicted"/>
<evidence type="ECO:0000313" key="3">
    <source>
        <dbReference type="Proteomes" id="UP000699462"/>
    </source>
</evidence>
<name>A0A8T0D762_9TREM</name>
<comment type="caution">
    <text evidence="2">The sequence shown here is derived from an EMBL/GenBank/DDBJ whole genome shotgun (WGS) entry which is preliminary data.</text>
</comment>
<dbReference type="EMBL" id="JTDF01011030">
    <property type="protein sequence ID" value="KAF8563685.1"/>
    <property type="molecule type" value="Genomic_DNA"/>
</dbReference>
<dbReference type="AlphaFoldDB" id="A0A8T0D762"/>
<accession>A0A8T0D762</accession>
<protein>
    <submittedName>
        <fullName evidence="2">Uncharacterized protein</fullName>
    </submittedName>
</protein>
<keyword evidence="3" id="KW-1185">Reference proteome</keyword>